<proteinExistence type="predicted"/>
<organism evidence="1 2">
    <name type="scientific">Kibdelosporangium philippinense</name>
    <dbReference type="NCBI Taxonomy" id="211113"/>
    <lineage>
        <taxon>Bacteria</taxon>
        <taxon>Bacillati</taxon>
        <taxon>Actinomycetota</taxon>
        <taxon>Actinomycetes</taxon>
        <taxon>Pseudonocardiales</taxon>
        <taxon>Pseudonocardiaceae</taxon>
        <taxon>Kibdelosporangium</taxon>
    </lineage>
</organism>
<comment type="caution">
    <text evidence="1">The sequence shown here is derived from an EMBL/GenBank/DDBJ whole genome shotgun (WGS) entry which is preliminary data.</text>
</comment>
<dbReference type="Proteomes" id="UP001521150">
    <property type="component" value="Unassembled WGS sequence"/>
</dbReference>
<protein>
    <submittedName>
        <fullName evidence="1">Uncharacterized protein</fullName>
    </submittedName>
</protein>
<evidence type="ECO:0000313" key="2">
    <source>
        <dbReference type="Proteomes" id="UP001521150"/>
    </source>
</evidence>
<dbReference type="RefSeq" id="WP_233729493.1">
    <property type="nucleotide sequence ID" value="NZ_JAJVCN010000003.1"/>
</dbReference>
<accession>A0ABS8ZJJ2</accession>
<reference evidence="1 2" key="1">
    <citation type="submission" date="2021-12" db="EMBL/GenBank/DDBJ databases">
        <title>Genome sequence of Kibdelosporangium philippinense ATCC 49844.</title>
        <authorList>
            <person name="Fedorov E.A."/>
            <person name="Omeragic M."/>
            <person name="Shalygina K.F."/>
            <person name="Maclea K.S."/>
        </authorList>
    </citation>
    <scope>NUCLEOTIDE SEQUENCE [LARGE SCALE GENOMIC DNA]</scope>
    <source>
        <strain evidence="1 2">ATCC 49844</strain>
    </source>
</reference>
<dbReference type="EMBL" id="JAJVCN010000003">
    <property type="protein sequence ID" value="MCE7007941.1"/>
    <property type="molecule type" value="Genomic_DNA"/>
</dbReference>
<name>A0ABS8ZJJ2_9PSEU</name>
<sequence>MIRRDLRTIHESLYDMLRVSFAALRRYNDVRTLETRVQLRVALHRGEVYENPDGVVSHAVNLAFRILDAKSAKSALAQSGGMLALIASNDFFHDVIAQEPSAVPSWTLCSNSRSSVSRTAGRC</sequence>
<evidence type="ECO:0000313" key="1">
    <source>
        <dbReference type="EMBL" id="MCE7007941.1"/>
    </source>
</evidence>
<keyword evidence="2" id="KW-1185">Reference proteome</keyword>
<gene>
    <name evidence="1" type="ORF">LWC34_34740</name>
</gene>